<protein>
    <submittedName>
        <fullName evidence="2">Uncharacterized protein</fullName>
    </submittedName>
</protein>
<reference evidence="2 3" key="1">
    <citation type="journal article" date="2019" name="Int. J. Syst. Evol. Microbiol.">
        <title>The Global Catalogue of Microorganisms (GCM) 10K type strain sequencing project: providing services to taxonomists for standard genome sequencing and annotation.</title>
        <authorList>
            <consortium name="The Broad Institute Genomics Platform"/>
            <consortium name="The Broad Institute Genome Sequencing Center for Infectious Disease"/>
            <person name="Wu L."/>
            <person name="Ma J."/>
        </authorList>
    </citation>
    <scope>NUCLEOTIDE SEQUENCE [LARGE SCALE GENOMIC DNA]</scope>
    <source>
        <strain evidence="2 3">CGMCC 1.12553</strain>
    </source>
</reference>
<keyword evidence="1" id="KW-0472">Membrane</keyword>
<evidence type="ECO:0000313" key="3">
    <source>
        <dbReference type="Proteomes" id="UP001595921"/>
    </source>
</evidence>
<comment type="caution">
    <text evidence="2">The sequence shown here is derived from an EMBL/GenBank/DDBJ whole genome shotgun (WGS) entry which is preliminary data.</text>
</comment>
<feature type="transmembrane region" description="Helical" evidence="1">
    <location>
        <begin position="57"/>
        <end position="78"/>
    </location>
</feature>
<sequence>MRLSDRLLYSKTLRRVSDFIDEHWVVRWFVLPILFMGLLVLGMAYPIYGAVPALELVGVFLAVCYAVVLAGLLVGRVVGGVVKRRRA</sequence>
<dbReference type="Proteomes" id="UP001595921">
    <property type="component" value="Unassembled WGS sequence"/>
</dbReference>
<dbReference type="EMBL" id="JBHSDS010000003">
    <property type="protein sequence ID" value="MFC4357258.1"/>
    <property type="molecule type" value="Genomic_DNA"/>
</dbReference>
<feature type="transmembrane region" description="Helical" evidence="1">
    <location>
        <begin position="24"/>
        <end position="45"/>
    </location>
</feature>
<accession>A0ABD5P971</accession>
<gene>
    <name evidence="2" type="ORF">ACFO0N_04755</name>
</gene>
<organism evidence="2 3">
    <name type="scientific">Halobium salinum</name>
    <dbReference type="NCBI Taxonomy" id="1364940"/>
    <lineage>
        <taxon>Archaea</taxon>
        <taxon>Methanobacteriati</taxon>
        <taxon>Methanobacteriota</taxon>
        <taxon>Stenosarchaea group</taxon>
        <taxon>Halobacteria</taxon>
        <taxon>Halobacteriales</taxon>
        <taxon>Haloferacaceae</taxon>
        <taxon>Halobium</taxon>
    </lineage>
</organism>
<name>A0ABD5P971_9EURY</name>
<evidence type="ECO:0000313" key="2">
    <source>
        <dbReference type="EMBL" id="MFC4357258.1"/>
    </source>
</evidence>
<keyword evidence="3" id="KW-1185">Reference proteome</keyword>
<dbReference type="AlphaFoldDB" id="A0ABD5P971"/>
<proteinExistence type="predicted"/>
<dbReference type="RefSeq" id="WP_267622439.1">
    <property type="nucleotide sequence ID" value="NZ_JAODIW010000006.1"/>
</dbReference>
<evidence type="ECO:0000256" key="1">
    <source>
        <dbReference type="SAM" id="Phobius"/>
    </source>
</evidence>
<keyword evidence="1" id="KW-1133">Transmembrane helix</keyword>
<keyword evidence="1" id="KW-0812">Transmembrane</keyword>